<proteinExistence type="predicted"/>
<protein>
    <recommendedName>
        <fullName evidence="3">Lipoprotein</fullName>
    </recommendedName>
</protein>
<keyword evidence="2" id="KW-1185">Reference proteome</keyword>
<evidence type="ECO:0008006" key="3">
    <source>
        <dbReference type="Google" id="ProtNLM"/>
    </source>
</evidence>
<dbReference type="RefSeq" id="WP_233452184.1">
    <property type="nucleotide sequence ID" value="NZ_CADEPK010000095.1"/>
</dbReference>
<reference evidence="1 2" key="1">
    <citation type="submission" date="2023-07" db="EMBL/GenBank/DDBJ databases">
        <title>Genomic Encyclopedia of Type Strains, Phase IV (KMG-IV): sequencing the most valuable type-strain genomes for metagenomic binning, comparative biology and taxonomic classification.</title>
        <authorList>
            <person name="Goeker M."/>
        </authorList>
    </citation>
    <scope>NUCLEOTIDE SEQUENCE [LARGE SCALE GENOMIC DNA]</scope>
    <source>
        <strain evidence="1 2">DSM 17723</strain>
    </source>
</reference>
<gene>
    <name evidence="1" type="ORF">J2S02_004039</name>
</gene>
<dbReference type="Proteomes" id="UP001232245">
    <property type="component" value="Unassembled WGS sequence"/>
</dbReference>
<organism evidence="1 2">
    <name type="scientific">Metabacillus niabensis</name>
    <dbReference type="NCBI Taxonomy" id="324854"/>
    <lineage>
        <taxon>Bacteria</taxon>
        <taxon>Bacillati</taxon>
        <taxon>Bacillota</taxon>
        <taxon>Bacilli</taxon>
        <taxon>Bacillales</taxon>
        <taxon>Bacillaceae</taxon>
        <taxon>Metabacillus</taxon>
    </lineage>
</organism>
<sequence length="121" mass="13431">MILFILLILLSACSSKTLTFSGDSDYWSAVLKVTQTNDDYETQEFKLQFNGKDINSVGELTYNIETNAGSFGHSGVKLNKDVFLTGRDESNPINAKVIEGSEVKVLVEWNDKTETISLSEN</sequence>
<accession>A0ABT9Z7C1</accession>
<comment type="caution">
    <text evidence="1">The sequence shown here is derived from an EMBL/GenBank/DDBJ whole genome shotgun (WGS) entry which is preliminary data.</text>
</comment>
<evidence type="ECO:0000313" key="2">
    <source>
        <dbReference type="Proteomes" id="UP001232245"/>
    </source>
</evidence>
<name>A0ABT9Z7C1_9BACI</name>
<dbReference type="EMBL" id="JAUSTZ010000011">
    <property type="protein sequence ID" value="MDQ0227692.1"/>
    <property type="molecule type" value="Genomic_DNA"/>
</dbReference>
<evidence type="ECO:0000313" key="1">
    <source>
        <dbReference type="EMBL" id="MDQ0227692.1"/>
    </source>
</evidence>